<evidence type="ECO:0000256" key="1">
    <source>
        <dbReference type="SAM" id="Phobius"/>
    </source>
</evidence>
<dbReference type="AlphaFoldDB" id="A0A6C0L030"/>
<feature type="transmembrane region" description="Helical" evidence="1">
    <location>
        <begin position="21"/>
        <end position="39"/>
    </location>
</feature>
<reference evidence="2" key="1">
    <citation type="journal article" date="2020" name="Nature">
        <title>Giant virus diversity and host interactions through global metagenomics.</title>
        <authorList>
            <person name="Schulz F."/>
            <person name="Roux S."/>
            <person name="Paez-Espino D."/>
            <person name="Jungbluth S."/>
            <person name="Walsh D.A."/>
            <person name="Denef V.J."/>
            <person name="McMahon K.D."/>
            <person name="Konstantinidis K.T."/>
            <person name="Eloe-Fadrosh E.A."/>
            <person name="Kyrpides N.C."/>
            <person name="Woyke T."/>
        </authorList>
    </citation>
    <scope>NUCLEOTIDE SEQUENCE</scope>
    <source>
        <strain evidence="2">GVMAG-S-ERX555907-94</strain>
    </source>
</reference>
<evidence type="ECO:0000313" key="2">
    <source>
        <dbReference type="EMBL" id="QHU23169.1"/>
    </source>
</evidence>
<sequence>MSKVVSQITSAFNEKLVQISLVSGVLFYIVAHPQVFNMVQDLLKWVGSLVGVNVKLQGANVLIFNSFIFAILLGFTVKYIMTPFLKVLKVR</sequence>
<organism evidence="2">
    <name type="scientific">viral metagenome</name>
    <dbReference type="NCBI Taxonomy" id="1070528"/>
    <lineage>
        <taxon>unclassified sequences</taxon>
        <taxon>metagenomes</taxon>
        <taxon>organismal metagenomes</taxon>
    </lineage>
</organism>
<keyword evidence="1" id="KW-1133">Transmembrane helix</keyword>
<keyword evidence="1" id="KW-0472">Membrane</keyword>
<dbReference type="EMBL" id="MN741026">
    <property type="protein sequence ID" value="QHU23169.1"/>
    <property type="molecule type" value="Genomic_DNA"/>
</dbReference>
<name>A0A6C0L030_9ZZZZ</name>
<proteinExistence type="predicted"/>
<protein>
    <submittedName>
        <fullName evidence="2">Uncharacterized protein</fullName>
    </submittedName>
</protein>
<feature type="transmembrane region" description="Helical" evidence="1">
    <location>
        <begin position="59"/>
        <end position="81"/>
    </location>
</feature>
<accession>A0A6C0L030</accession>
<keyword evidence="1" id="KW-0812">Transmembrane</keyword>